<accession>A0A2M7TVP5</accession>
<keyword evidence="3 5" id="KW-1133">Transmembrane helix</keyword>
<dbReference type="InterPro" id="IPR012340">
    <property type="entry name" value="NA-bd_OB-fold"/>
</dbReference>
<name>A0A2M7TVP5_9BACT</name>
<gene>
    <name evidence="7" type="ORF">COY16_06260</name>
</gene>
<dbReference type="Gene3D" id="2.40.50.140">
    <property type="entry name" value="Nucleic acid-binding proteins"/>
    <property type="match status" value="1"/>
</dbReference>
<dbReference type="SUPFAM" id="SSF141322">
    <property type="entry name" value="NfeD domain-like"/>
    <property type="match status" value="1"/>
</dbReference>
<comment type="caution">
    <text evidence="7">The sequence shown here is derived from an EMBL/GenBank/DDBJ whole genome shotgun (WGS) entry which is preliminary data.</text>
</comment>
<protein>
    <recommendedName>
        <fullName evidence="6">NfeD-like C-terminal domain-containing protein</fullName>
    </recommendedName>
</protein>
<evidence type="ECO:0000313" key="7">
    <source>
        <dbReference type="EMBL" id="PIZ61682.1"/>
    </source>
</evidence>
<dbReference type="InterPro" id="IPR052165">
    <property type="entry name" value="Membrane_assoc_protease"/>
</dbReference>
<dbReference type="Pfam" id="PF01957">
    <property type="entry name" value="NfeD"/>
    <property type="match status" value="1"/>
</dbReference>
<evidence type="ECO:0000256" key="1">
    <source>
        <dbReference type="ARBA" id="ARBA00004141"/>
    </source>
</evidence>
<evidence type="ECO:0000256" key="2">
    <source>
        <dbReference type="ARBA" id="ARBA00022692"/>
    </source>
</evidence>
<proteinExistence type="predicted"/>
<feature type="transmembrane region" description="Helical" evidence="5">
    <location>
        <begin position="12"/>
        <end position="42"/>
    </location>
</feature>
<keyword evidence="4 5" id="KW-0472">Membrane</keyword>
<dbReference type="EMBL" id="PFOB01000078">
    <property type="protein sequence ID" value="PIZ61682.1"/>
    <property type="molecule type" value="Genomic_DNA"/>
</dbReference>
<evidence type="ECO:0000313" key="8">
    <source>
        <dbReference type="Proteomes" id="UP000228503"/>
    </source>
</evidence>
<feature type="domain" description="NfeD-like C-terminal" evidence="6">
    <location>
        <begin position="89"/>
        <end position="144"/>
    </location>
</feature>
<sequence length="144" mass="15388">MFDSLNQFTTLIILGILAIIVEIILGAATGFELLIIGIVFIIGGGIGMLTGSMMGAVSTIIVLILGYVFFGRKMIKQALHVTTSKTNIDSIIGKQGMVVEPINPDVPGQIKYEGEIWRAEADKVIAKGKKIKIISVSGVTLKVE</sequence>
<keyword evidence="2 5" id="KW-0812">Transmembrane</keyword>
<organism evidence="7 8">
    <name type="scientific">Candidatus Roizmanbacteria bacterium CG_4_10_14_0_2_um_filter_39_13</name>
    <dbReference type="NCBI Taxonomy" id="1974825"/>
    <lineage>
        <taxon>Bacteria</taxon>
        <taxon>Candidatus Roizmaniibacteriota</taxon>
    </lineage>
</organism>
<dbReference type="AlphaFoldDB" id="A0A2M7TVP5"/>
<dbReference type="Proteomes" id="UP000228503">
    <property type="component" value="Unassembled WGS sequence"/>
</dbReference>
<dbReference type="PANTHER" id="PTHR33507">
    <property type="entry name" value="INNER MEMBRANE PROTEIN YBBJ"/>
    <property type="match status" value="1"/>
</dbReference>
<dbReference type="GO" id="GO:0016020">
    <property type="term" value="C:membrane"/>
    <property type="evidence" value="ECO:0007669"/>
    <property type="project" value="UniProtKB-SubCell"/>
</dbReference>
<dbReference type="InterPro" id="IPR002810">
    <property type="entry name" value="NfeD-like_C"/>
</dbReference>
<evidence type="ECO:0000256" key="3">
    <source>
        <dbReference type="ARBA" id="ARBA00022989"/>
    </source>
</evidence>
<evidence type="ECO:0000256" key="4">
    <source>
        <dbReference type="ARBA" id="ARBA00023136"/>
    </source>
</evidence>
<reference evidence="8" key="1">
    <citation type="submission" date="2017-09" db="EMBL/GenBank/DDBJ databases">
        <title>Depth-based differentiation of microbial function through sediment-hosted aquifers and enrichment of novel symbionts in the deep terrestrial subsurface.</title>
        <authorList>
            <person name="Probst A.J."/>
            <person name="Ladd B."/>
            <person name="Jarett J.K."/>
            <person name="Geller-Mcgrath D.E."/>
            <person name="Sieber C.M.K."/>
            <person name="Emerson J.B."/>
            <person name="Anantharaman K."/>
            <person name="Thomas B.C."/>
            <person name="Malmstrom R."/>
            <person name="Stieglmeier M."/>
            <person name="Klingl A."/>
            <person name="Woyke T."/>
            <person name="Ryan C.M."/>
            <person name="Banfield J.F."/>
        </authorList>
    </citation>
    <scope>NUCLEOTIDE SEQUENCE [LARGE SCALE GENOMIC DNA]</scope>
</reference>
<feature type="transmembrane region" description="Helical" evidence="5">
    <location>
        <begin position="48"/>
        <end position="70"/>
    </location>
</feature>
<comment type="subcellular location">
    <subcellularLocation>
        <location evidence="1">Membrane</location>
        <topology evidence="1">Multi-pass membrane protein</topology>
    </subcellularLocation>
</comment>
<evidence type="ECO:0000256" key="5">
    <source>
        <dbReference type="SAM" id="Phobius"/>
    </source>
</evidence>
<evidence type="ECO:0000259" key="6">
    <source>
        <dbReference type="Pfam" id="PF01957"/>
    </source>
</evidence>